<dbReference type="Pfam" id="PF01066">
    <property type="entry name" value="CDP-OH_P_transf"/>
    <property type="match status" value="1"/>
</dbReference>
<reference evidence="3" key="1">
    <citation type="submission" date="2019-08" db="EMBL/GenBank/DDBJ databases">
        <authorList>
            <person name="Kucharzyk K."/>
            <person name="Murdoch R.W."/>
            <person name="Higgins S."/>
            <person name="Loffler F."/>
        </authorList>
    </citation>
    <scope>NUCLEOTIDE SEQUENCE</scope>
</reference>
<organism evidence="3">
    <name type="scientific">bioreactor metagenome</name>
    <dbReference type="NCBI Taxonomy" id="1076179"/>
    <lineage>
        <taxon>unclassified sequences</taxon>
        <taxon>metagenomes</taxon>
        <taxon>ecological metagenomes</taxon>
    </lineage>
</organism>
<keyword evidence="2" id="KW-1133">Transmembrane helix</keyword>
<dbReference type="PROSITE" id="PS00379">
    <property type="entry name" value="CDP_ALCOHOL_P_TRANSF"/>
    <property type="match status" value="1"/>
</dbReference>
<evidence type="ECO:0008006" key="4">
    <source>
        <dbReference type="Google" id="ProtNLM"/>
    </source>
</evidence>
<proteinExistence type="predicted"/>
<comment type="caution">
    <text evidence="3">The sequence shown here is derived from an EMBL/GenBank/DDBJ whole genome shotgun (WGS) entry which is preliminary data.</text>
</comment>
<evidence type="ECO:0000256" key="1">
    <source>
        <dbReference type="ARBA" id="ARBA00022679"/>
    </source>
</evidence>
<accession>A0A645FYY3</accession>
<name>A0A645FYY3_9ZZZZ</name>
<feature type="transmembrane region" description="Helical" evidence="2">
    <location>
        <begin position="69"/>
        <end position="88"/>
    </location>
</feature>
<gene>
    <name evidence="3" type="ORF">SDC9_167130</name>
</gene>
<dbReference type="InterPro" id="IPR043130">
    <property type="entry name" value="CDP-OH_PTrfase_TM_dom"/>
</dbReference>
<dbReference type="GO" id="GO:0016780">
    <property type="term" value="F:phosphotransferase activity, for other substituted phosphate groups"/>
    <property type="evidence" value="ECO:0007669"/>
    <property type="project" value="InterPro"/>
</dbReference>
<dbReference type="InterPro" id="IPR000462">
    <property type="entry name" value="CDP-OH_P_trans"/>
</dbReference>
<dbReference type="Gene3D" id="1.20.120.1760">
    <property type="match status" value="1"/>
</dbReference>
<keyword evidence="2" id="KW-0812">Transmembrane</keyword>
<protein>
    <recommendedName>
        <fullName evidence="4">CDP-diacylglycerol--glycerol-3-phosphate 3-phosphatidyltransferase</fullName>
    </recommendedName>
</protein>
<dbReference type="InterPro" id="IPR048254">
    <property type="entry name" value="CDP_ALCOHOL_P_TRANSF_CS"/>
</dbReference>
<dbReference type="GO" id="GO:0008654">
    <property type="term" value="P:phospholipid biosynthetic process"/>
    <property type="evidence" value="ECO:0007669"/>
    <property type="project" value="InterPro"/>
</dbReference>
<evidence type="ECO:0000256" key="2">
    <source>
        <dbReference type="SAM" id="Phobius"/>
    </source>
</evidence>
<keyword evidence="1" id="KW-0808">Transferase</keyword>
<dbReference type="EMBL" id="VSSQ01067364">
    <property type="protein sequence ID" value="MPN19758.1"/>
    <property type="molecule type" value="Genomic_DNA"/>
</dbReference>
<keyword evidence="2" id="KW-0472">Membrane</keyword>
<sequence>MLLMMQPLTASFFLVYTLCGISDMLDGAIARKTANVSKTGAILDSVADMVFIAVALFVFIPVIPLATPVLYSIIAIALIRLTTLWVGFIKHRAFAGLHTYANKAAGLVLFCFPYLYRISGATGTVYGILAITGLSAFEELAITNISPSLNRDVKSIFTSRL</sequence>
<feature type="transmembrane region" description="Helical" evidence="2">
    <location>
        <begin position="12"/>
        <end position="29"/>
    </location>
</feature>
<dbReference type="AlphaFoldDB" id="A0A645FYY3"/>
<dbReference type="GO" id="GO:0016020">
    <property type="term" value="C:membrane"/>
    <property type="evidence" value="ECO:0007669"/>
    <property type="project" value="InterPro"/>
</dbReference>
<evidence type="ECO:0000313" key="3">
    <source>
        <dbReference type="EMBL" id="MPN19758.1"/>
    </source>
</evidence>
<feature type="transmembrane region" description="Helical" evidence="2">
    <location>
        <begin position="41"/>
        <end position="63"/>
    </location>
</feature>